<dbReference type="EMBL" id="BNED01000005">
    <property type="protein sequence ID" value="GHI80384.1"/>
    <property type="molecule type" value="Genomic_DNA"/>
</dbReference>
<name>A0ABQ3TIY6_9ACTN</name>
<evidence type="ECO:0008006" key="5">
    <source>
        <dbReference type="Google" id="ProtNLM"/>
    </source>
</evidence>
<sequence length="445" mass="45467">MPRTKSTLASLASLTVLAAAGAAVTLAAPAQAASSVGGTITRGEVIARAQSWVDQGVPYNQGAYHSDSNGSYREDCSGYVSMAWHLNSSLVTQTLPNVSTKISFSQLKAGDAMDYTAAHTFLFAGWTNQATGAFTYYAESNTNNPTHGPTAANINSSSLEGWPTSYYDALRYDNIVDDPAPVTHMARTVGGDFNGDGKQDIAGIDANYNLKLYTGDGAGNVGGGTNMLGSNGLWKGFKTIAAGDFNGDGKQDIAGIDANDNLKLYTGDGAGNVGGGTNMLGSNGLWKGFKTIAAGDFNGDGKQDIAGIDANDNLKLYTGDGAGNVGGGTNMLGSNGLWKGFKTIAAGDFNGDGKQDIAGIDANDNLKLYTGDGAGNVGGGTNMLGSNGLWKGFRSLLAGDFNSDGKQDIAGIDANNNMKLYAGNGAGTVSGGSNMLGSNGLWSGF</sequence>
<evidence type="ECO:0000256" key="2">
    <source>
        <dbReference type="SAM" id="SignalP"/>
    </source>
</evidence>
<evidence type="ECO:0000313" key="3">
    <source>
        <dbReference type="EMBL" id="GHI80384.1"/>
    </source>
</evidence>
<dbReference type="PANTHER" id="PTHR46580:SF4">
    <property type="entry name" value="ATP_GTP-BINDING PROTEIN"/>
    <property type="match status" value="1"/>
</dbReference>
<dbReference type="InterPro" id="IPR013517">
    <property type="entry name" value="FG-GAP"/>
</dbReference>
<evidence type="ECO:0000313" key="4">
    <source>
        <dbReference type="Proteomes" id="UP000608522"/>
    </source>
</evidence>
<keyword evidence="1 2" id="KW-0732">Signal</keyword>
<feature type="signal peptide" evidence="2">
    <location>
        <begin position="1"/>
        <end position="32"/>
    </location>
</feature>
<protein>
    <recommendedName>
        <fullName evidence="5">VCBS repeat protein</fullName>
    </recommendedName>
</protein>
<dbReference type="RefSeq" id="WP_202201753.1">
    <property type="nucleotide sequence ID" value="NZ_BNED01000005.1"/>
</dbReference>
<accession>A0ABQ3TIY6</accession>
<comment type="caution">
    <text evidence="3">The sequence shown here is derived from an EMBL/GenBank/DDBJ whole genome shotgun (WGS) entry which is preliminary data.</text>
</comment>
<organism evidence="3 4">
    <name type="scientific">Streptomyces spororaveus</name>
    <dbReference type="NCBI Taxonomy" id="284039"/>
    <lineage>
        <taxon>Bacteria</taxon>
        <taxon>Bacillati</taxon>
        <taxon>Actinomycetota</taxon>
        <taxon>Actinomycetes</taxon>
        <taxon>Kitasatosporales</taxon>
        <taxon>Streptomycetaceae</taxon>
        <taxon>Streptomyces</taxon>
    </lineage>
</organism>
<feature type="chain" id="PRO_5045674178" description="VCBS repeat protein" evidence="2">
    <location>
        <begin position="33"/>
        <end position="445"/>
    </location>
</feature>
<dbReference type="Pfam" id="PF13517">
    <property type="entry name" value="FG-GAP_3"/>
    <property type="match status" value="2"/>
</dbReference>
<dbReference type="Gene3D" id="2.40.128.340">
    <property type="match status" value="2"/>
</dbReference>
<reference evidence="4" key="1">
    <citation type="submission" date="2023-07" db="EMBL/GenBank/DDBJ databases">
        <title>Whole genome shotgun sequence of Streptomyces spororaveus NBRC 15456.</title>
        <authorList>
            <person name="Komaki H."/>
            <person name="Tamura T."/>
        </authorList>
    </citation>
    <scope>NUCLEOTIDE SEQUENCE [LARGE SCALE GENOMIC DNA]</scope>
    <source>
        <strain evidence="4">NBRC 15456</strain>
    </source>
</reference>
<dbReference type="SUPFAM" id="SSF69318">
    <property type="entry name" value="Integrin alpha N-terminal domain"/>
    <property type="match status" value="1"/>
</dbReference>
<dbReference type="InterPro" id="IPR028994">
    <property type="entry name" value="Integrin_alpha_N"/>
</dbReference>
<dbReference type="Proteomes" id="UP000608522">
    <property type="component" value="Unassembled WGS sequence"/>
</dbReference>
<gene>
    <name evidence="3" type="ORF">Sspor_59450</name>
</gene>
<evidence type="ECO:0000256" key="1">
    <source>
        <dbReference type="ARBA" id="ARBA00022729"/>
    </source>
</evidence>
<proteinExistence type="predicted"/>
<dbReference type="Gene3D" id="3.90.1720.10">
    <property type="entry name" value="endopeptidase domain like (from Nostoc punctiforme)"/>
    <property type="match status" value="1"/>
</dbReference>
<keyword evidence="4" id="KW-1185">Reference proteome</keyword>
<dbReference type="PANTHER" id="PTHR46580">
    <property type="entry name" value="SENSOR KINASE-RELATED"/>
    <property type="match status" value="1"/>
</dbReference>